<feature type="region of interest" description="Disordered" evidence="1">
    <location>
        <begin position="178"/>
        <end position="201"/>
    </location>
</feature>
<accession>A0AA37GDV9</accession>
<evidence type="ECO:0000259" key="3">
    <source>
        <dbReference type="Pfam" id="PF25485"/>
    </source>
</evidence>
<evidence type="ECO:0000313" key="4">
    <source>
        <dbReference type="EMBL" id="GJC79109.1"/>
    </source>
</evidence>
<proteinExistence type="predicted"/>
<protein>
    <recommendedName>
        <fullName evidence="3">DUF7908 domain-containing protein</fullName>
    </recommendedName>
</protein>
<feature type="signal peptide" evidence="2">
    <location>
        <begin position="1"/>
        <end position="21"/>
    </location>
</feature>
<gene>
    <name evidence="4" type="ORF">ColLi_01947</name>
</gene>
<dbReference type="InterPro" id="IPR057230">
    <property type="entry name" value="DUF7908"/>
</dbReference>
<dbReference type="EMBL" id="BPPX01000003">
    <property type="protein sequence ID" value="GJC79109.1"/>
    <property type="molecule type" value="Genomic_DNA"/>
</dbReference>
<dbReference type="Proteomes" id="UP001055172">
    <property type="component" value="Unassembled WGS sequence"/>
</dbReference>
<name>A0AA37GDV9_9PEZI</name>
<keyword evidence="2" id="KW-0732">Signal</keyword>
<dbReference type="AlphaFoldDB" id="A0AA37GDV9"/>
<feature type="compositionally biased region" description="Low complexity" evidence="1">
    <location>
        <begin position="181"/>
        <end position="198"/>
    </location>
</feature>
<sequence>MGWAIQAAALAAASFSVVARAGAIPDIKPVDFADNGAPLPSIPAAFAHDLRKRQTPGGYLDTDAGPPITSNCSVASTFIVNSLGQLVVGGSVISMNPGTSFIPLRPISPQGSVTGTFAVSNGELAWVNPAFFDGRAGFCQDTTGQVFATFADPAVAYPPNCRSVQLGSVVASTCQNGGIASGSSSTTTRSTSRSPSGPITMTPFTVPTTAAVINSTLTLRPGLYTEAGFVNPAGATCRIVTESWIFGQATLLPARASDS</sequence>
<evidence type="ECO:0000256" key="1">
    <source>
        <dbReference type="SAM" id="MobiDB-lite"/>
    </source>
</evidence>
<evidence type="ECO:0000256" key="2">
    <source>
        <dbReference type="SAM" id="SignalP"/>
    </source>
</evidence>
<dbReference type="Pfam" id="PF25485">
    <property type="entry name" value="DUF7908"/>
    <property type="match status" value="1"/>
</dbReference>
<evidence type="ECO:0000313" key="5">
    <source>
        <dbReference type="Proteomes" id="UP001055172"/>
    </source>
</evidence>
<feature type="domain" description="DUF7908" evidence="3">
    <location>
        <begin position="47"/>
        <end position="167"/>
    </location>
</feature>
<keyword evidence="5" id="KW-1185">Reference proteome</keyword>
<organism evidence="4 5">
    <name type="scientific">Colletotrichum liriopes</name>
    <dbReference type="NCBI Taxonomy" id="708192"/>
    <lineage>
        <taxon>Eukaryota</taxon>
        <taxon>Fungi</taxon>
        <taxon>Dikarya</taxon>
        <taxon>Ascomycota</taxon>
        <taxon>Pezizomycotina</taxon>
        <taxon>Sordariomycetes</taxon>
        <taxon>Hypocreomycetidae</taxon>
        <taxon>Glomerellales</taxon>
        <taxon>Glomerellaceae</taxon>
        <taxon>Colletotrichum</taxon>
        <taxon>Colletotrichum spaethianum species complex</taxon>
    </lineage>
</organism>
<feature type="chain" id="PRO_5041438222" description="DUF7908 domain-containing protein" evidence="2">
    <location>
        <begin position="22"/>
        <end position="259"/>
    </location>
</feature>
<reference evidence="4 5" key="1">
    <citation type="submission" date="2021-07" db="EMBL/GenBank/DDBJ databases">
        <title>Genome data of Colletotrichum spaethianum.</title>
        <authorList>
            <person name="Utami Y.D."/>
            <person name="Hiruma K."/>
        </authorList>
    </citation>
    <scope>NUCLEOTIDE SEQUENCE [LARGE SCALE GENOMIC DNA]</scope>
    <source>
        <strain evidence="4 5">MAFF 242679</strain>
    </source>
</reference>
<comment type="caution">
    <text evidence="4">The sequence shown here is derived from an EMBL/GenBank/DDBJ whole genome shotgun (WGS) entry which is preliminary data.</text>
</comment>